<evidence type="ECO:0000256" key="8">
    <source>
        <dbReference type="ARBA" id="ARBA00023204"/>
    </source>
</evidence>
<dbReference type="InterPro" id="IPR003265">
    <property type="entry name" value="HhH-GPD_domain"/>
</dbReference>
<dbReference type="AlphaFoldDB" id="A0A4R8MD97"/>
<proteinExistence type="inferred from homology"/>
<gene>
    <name evidence="11" type="ORF">C8D99_1044</name>
</gene>
<dbReference type="EMBL" id="SORI01000004">
    <property type="protein sequence ID" value="TDY61766.1"/>
    <property type="molecule type" value="Genomic_DNA"/>
</dbReference>
<comment type="cofactor">
    <cofactor evidence="1">
        <name>[4Fe-4S] cluster</name>
        <dbReference type="ChEBI" id="CHEBI:49883"/>
    </cofactor>
</comment>
<dbReference type="RefSeq" id="WP_133956717.1">
    <property type="nucleotide sequence ID" value="NZ_SORI01000004.1"/>
</dbReference>
<keyword evidence="7" id="KW-0411">Iron-sulfur</keyword>
<organism evidence="11 12">
    <name type="scientific">Aminivibrio pyruvatiphilus</name>
    <dbReference type="NCBI Taxonomy" id="1005740"/>
    <lineage>
        <taxon>Bacteria</taxon>
        <taxon>Thermotogati</taxon>
        <taxon>Synergistota</taxon>
        <taxon>Synergistia</taxon>
        <taxon>Synergistales</taxon>
        <taxon>Aminobacteriaceae</taxon>
        <taxon>Aminivibrio</taxon>
    </lineage>
</organism>
<keyword evidence="11" id="KW-0255">Endonuclease</keyword>
<keyword evidence="6" id="KW-0408">Iron</keyword>
<dbReference type="Gene3D" id="1.10.1670.10">
    <property type="entry name" value="Helix-hairpin-Helix base-excision DNA repair enzymes (C-terminal)"/>
    <property type="match status" value="1"/>
</dbReference>
<evidence type="ECO:0000256" key="3">
    <source>
        <dbReference type="ARBA" id="ARBA00022723"/>
    </source>
</evidence>
<evidence type="ECO:0000313" key="12">
    <source>
        <dbReference type="Proteomes" id="UP000295066"/>
    </source>
</evidence>
<dbReference type="GO" id="GO:0016798">
    <property type="term" value="F:hydrolase activity, acting on glycosyl bonds"/>
    <property type="evidence" value="ECO:0007669"/>
    <property type="project" value="UniProtKB-KW"/>
</dbReference>
<keyword evidence="8" id="KW-0234">DNA repair</keyword>
<keyword evidence="11" id="KW-0540">Nuclease</keyword>
<dbReference type="Pfam" id="PF00730">
    <property type="entry name" value="HhH-GPD"/>
    <property type="match status" value="1"/>
</dbReference>
<dbReference type="InterPro" id="IPR004035">
    <property type="entry name" value="Endouclease-III_FeS-bd_BS"/>
</dbReference>
<evidence type="ECO:0000313" key="11">
    <source>
        <dbReference type="EMBL" id="TDY61766.1"/>
    </source>
</evidence>
<evidence type="ECO:0000256" key="1">
    <source>
        <dbReference type="ARBA" id="ARBA00001966"/>
    </source>
</evidence>
<keyword evidence="12" id="KW-1185">Reference proteome</keyword>
<dbReference type="GO" id="GO:0004519">
    <property type="term" value="F:endonuclease activity"/>
    <property type="evidence" value="ECO:0007669"/>
    <property type="project" value="UniProtKB-KW"/>
</dbReference>
<evidence type="ECO:0000256" key="9">
    <source>
        <dbReference type="ARBA" id="ARBA00023295"/>
    </source>
</evidence>
<dbReference type="GO" id="GO:0046872">
    <property type="term" value="F:metal ion binding"/>
    <property type="evidence" value="ECO:0007669"/>
    <property type="project" value="UniProtKB-KW"/>
</dbReference>
<dbReference type="GO" id="GO:0051536">
    <property type="term" value="F:iron-sulfur cluster binding"/>
    <property type="evidence" value="ECO:0007669"/>
    <property type="project" value="UniProtKB-KW"/>
</dbReference>
<keyword evidence="9" id="KW-0326">Glycosidase</keyword>
<dbReference type="OrthoDB" id="9800977at2"/>
<keyword evidence="3" id="KW-0479">Metal-binding</keyword>
<reference evidence="11 12" key="1">
    <citation type="submission" date="2019-03" db="EMBL/GenBank/DDBJ databases">
        <title>Genomic Encyclopedia of Type Strains, Phase IV (KMG-IV): sequencing the most valuable type-strain genomes for metagenomic binning, comparative biology and taxonomic classification.</title>
        <authorList>
            <person name="Goeker M."/>
        </authorList>
    </citation>
    <scope>NUCLEOTIDE SEQUENCE [LARGE SCALE GENOMIC DNA]</scope>
    <source>
        <strain evidence="11 12">DSM 25964</strain>
    </source>
</reference>
<dbReference type="GO" id="GO:0006284">
    <property type="term" value="P:base-excision repair"/>
    <property type="evidence" value="ECO:0007669"/>
    <property type="project" value="InterPro"/>
</dbReference>
<evidence type="ECO:0000256" key="4">
    <source>
        <dbReference type="ARBA" id="ARBA00022763"/>
    </source>
</evidence>
<keyword evidence="5" id="KW-0378">Hydrolase</keyword>
<comment type="similarity">
    <text evidence="2">Belongs to the Nth/MutY family.</text>
</comment>
<keyword evidence="4" id="KW-0227">DNA damage</keyword>
<accession>A0A4R8MD97</accession>
<evidence type="ECO:0000256" key="2">
    <source>
        <dbReference type="ARBA" id="ARBA00008343"/>
    </source>
</evidence>
<sequence length="231" mass="25676">MAKSSFPRPAAIDEVFDGLEKMWGNESAPPDLAHEEPLDGLVLTLLSQNTNDRNRDRAFDALKARFPEWNAAAGASSEDIAECIRPAGLAKTKSERLLRILDTIRKTFGTYSLKELRGWEGTKVREYLSSLPGIGAKTIACVMLFDLGKPAFPVDTHIARFCRRMEWVSEKTAPEEMQVLLEKWVPRERFYGGHINIIEHGRGVCGARKPACGKCRISGLCPYNGKNGPLS</sequence>
<comment type="caution">
    <text evidence="11">The sequence shown here is derived from an EMBL/GenBank/DDBJ whole genome shotgun (WGS) entry which is preliminary data.</text>
</comment>
<dbReference type="Proteomes" id="UP000295066">
    <property type="component" value="Unassembled WGS sequence"/>
</dbReference>
<evidence type="ECO:0000256" key="7">
    <source>
        <dbReference type="ARBA" id="ARBA00023014"/>
    </source>
</evidence>
<dbReference type="PANTHER" id="PTHR47203:SF1">
    <property type="entry name" value="HYPOTHETICAL BASE EXCISION DNA REPAIR PROTEIN (EUROFUNG)"/>
    <property type="match status" value="1"/>
</dbReference>
<dbReference type="Gene3D" id="1.10.340.30">
    <property type="entry name" value="Hypothetical protein, domain 2"/>
    <property type="match status" value="1"/>
</dbReference>
<dbReference type="SUPFAM" id="SSF48150">
    <property type="entry name" value="DNA-glycosylase"/>
    <property type="match status" value="1"/>
</dbReference>
<dbReference type="CDD" id="cd00056">
    <property type="entry name" value="ENDO3c"/>
    <property type="match status" value="1"/>
</dbReference>
<feature type="domain" description="HhH-GPD" evidence="10">
    <location>
        <begin position="46"/>
        <end position="203"/>
    </location>
</feature>
<name>A0A4R8MD97_9BACT</name>
<dbReference type="PIRSF" id="PIRSF001435">
    <property type="entry name" value="Nth"/>
    <property type="match status" value="1"/>
</dbReference>
<dbReference type="InterPro" id="IPR023170">
    <property type="entry name" value="HhH_base_excis_C"/>
</dbReference>
<evidence type="ECO:0000256" key="5">
    <source>
        <dbReference type="ARBA" id="ARBA00022801"/>
    </source>
</evidence>
<protein>
    <submittedName>
        <fullName evidence="11">Endonuclease-3</fullName>
    </submittedName>
</protein>
<dbReference type="InterPro" id="IPR011257">
    <property type="entry name" value="DNA_glycosylase"/>
</dbReference>
<evidence type="ECO:0000256" key="6">
    <source>
        <dbReference type="ARBA" id="ARBA00023004"/>
    </source>
</evidence>
<evidence type="ECO:0000259" key="10">
    <source>
        <dbReference type="SMART" id="SM00478"/>
    </source>
</evidence>
<dbReference type="SMART" id="SM00478">
    <property type="entry name" value="ENDO3c"/>
    <property type="match status" value="1"/>
</dbReference>
<dbReference type="PANTHER" id="PTHR47203">
    <property type="match status" value="1"/>
</dbReference>
<dbReference type="PROSITE" id="PS00764">
    <property type="entry name" value="ENDONUCLEASE_III_1"/>
    <property type="match status" value="1"/>
</dbReference>